<feature type="region of interest" description="Disordered" evidence="1">
    <location>
        <begin position="349"/>
        <end position="369"/>
    </location>
</feature>
<dbReference type="EMBL" id="CP017080">
    <property type="protein sequence ID" value="AOH56841.1"/>
    <property type="molecule type" value="Genomic_DNA"/>
</dbReference>
<dbReference type="Proteomes" id="UP000077926">
    <property type="component" value="Chromosome"/>
</dbReference>
<dbReference type="GO" id="GO:0003824">
    <property type="term" value="F:catalytic activity"/>
    <property type="evidence" value="ECO:0007669"/>
    <property type="project" value="InterPro"/>
</dbReference>
<dbReference type="PANTHER" id="PTHR48228">
    <property type="entry name" value="SUCCINYL-COA--D-CITRAMALATE COA-TRANSFERASE"/>
    <property type="match status" value="1"/>
</dbReference>
<name>A0A1B3XUG8_9BACI</name>
<dbReference type="InterPro" id="IPR050509">
    <property type="entry name" value="CoA-transferase_III"/>
</dbReference>
<accession>A0A1B3XUG8</accession>
<evidence type="ECO:0000313" key="2">
    <source>
        <dbReference type="EMBL" id="AOH56841.1"/>
    </source>
</evidence>
<dbReference type="Gene3D" id="3.40.50.10540">
    <property type="entry name" value="Crotonobetainyl-coa:carnitine coa-transferase, domain 1"/>
    <property type="match status" value="1"/>
</dbReference>
<dbReference type="RefSeq" id="WP_064462493.1">
    <property type="nucleotide sequence ID" value="NZ_CP017080.1"/>
</dbReference>
<dbReference type="InterPro" id="IPR044855">
    <property type="entry name" value="CoA-Trfase_III_dom3_sf"/>
</dbReference>
<evidence type="ECO:0000256" key="1">
    <source>
        <dbReference type="SAM" id="MobiDB-lite"/>
    </source>
</evidence>
<dbReference type="Gene3D" id="3.30.1540.10">
    <property type="entry name" value="formyl-coa transferase, domain 3"/>
    <property type="match status" value="1"/>
</dbReference>
<dbReference type="KEGG" id="bmur:ABE28_021060"/>
<sequence length="369" mass="40909">MTLLTHLKVLDFSTLLPGPFATLMLADLGADVLKVERPGARDLWGVEQYLNRSKKSITLDLKQPESIESVKNLVKEYDIVVEQFRPGVMERLGLGYEALKRINPKVIYCSITGYGQTGPYKDRAGHDINYISIAGLASYSGTKKEGPAKNGTQIADLAGGSLHAVIGILSAVTYRDRTGFGQAIDISMTDCSFALNAISAPLHLQQGLELEPEEMMLNGGSFYDFYETKDGRYFSIGSLEPPFKRALCDAIGKPELYEMSMDSSKESGIAFKKAVQQVFLTKDFQQWQHIFADSDACAEPVLTFAEAAEHPQLQQREMIVEVPDDQGNLQKQMACPIKTSVFTPEYKHAGLKPGHNNEEILRTSRQESR</sequence>
<reference evidence="2 3" key="1">
    <citation type="submission" date="2016-08" db="EMBL/GenBank/DDBJ databases">
        <title>Complete genome sequence of Bacillus muralis G25-68, a strain with toxicity to nematodes.</title>
        <authorList>
            <person name="Zheng Z."/>
        </authorList>
    </citation>
    <scope>NUCLEOTIDE SEQUENCE [LARGE SCALE GENOMIC DNA]</scope>
    <source>
        <strain evidence="2 3">G25-68</strain>
    </source>
</reference>
<keyword evidence="3" id="KW-1185">Reference proteome</keyword>
<organism evidence="2 3">
    <name type="scientific">Peribacillus muralis</name>
    <dbReference type="NCBI Taxonomy" id="264697"/>
    <lineage>
        <taxon>Bacteria</taxon>
        <taxon>Bacillati</taxon>
        <taxon>Bacillota</taxon>
        <taxon>Bacilli</taxon>
        <taxon>Bacillales</taxon>
        <taxon>Bacillaceae</taxon>
        <taxon>Peribacillus</taxon>
    </lineage>
</organism>
<dbReference type="PANTHER" id="PTHR48228:SF5">
    <property type="entry name" value="ALPHA-METHYLACYL-COA RACEMASE"/>
    <property type="match status" value="1"/>
</dbReference>
<dbReference type="STRING" id="264697.ABE28_021060"/>
<dbReference type="SUPFAM" id="SSF89796">
    <property type="entry name" value="CoA-transferase family III (CaiB/BaiF)"/>
    <property type="match status" value="1"/>
</dbReference>
<protein>
    <submittedName>
        <fullName evidence="2">Carnitine dehydratase</fullName>
    </submittedName>
</protein>
<gene>
    <name evidence="2" type="ORF">ABE28_021060</name>
</gene>
<proteinExistence type="predicted"/>
<dbReference type="InterPro" id="IPR003673">
    <property type="entry name" value="CoA-Trfase_fam_III"/>
</dbReference>
<feature type="compositionally biased region" description="Basic and acidic residues" evidence="1">
    <location>
        <begin position="355"/>
        <end position="369"/>
    </location>
</feature>
<dbReference type="AlphaFoldDB" id="A0A1B3XUG8"/>
<evidence type="ECO:0000313" key="3">
    <source>
        <dbReference type="Proteomes" id="UP000077926"/>
    </source>
</evidence>
<dbReference type="Pfam" id="PF02515">
    <property type="entry name" value="CoA_transf_3"/>
    <property type="match status" value="1"/>
</dbReference>
<dbReference type="InterPro" id="IPR023606">
    <property type="entry name" value="CoA-Trfase_III_dom_1_sf"/>
</dbReference>
<dbReference type="OrthoDB" id="9797653at2"/>